<dbReference type="EMBL" id="JARVKF010000223">
    <property type="protein sequence ID" value="KAK9420652.1"/>
    <property type="molecule type" value="Genomic_DNA"/>
</dbReference>
<feature type="transmembrane region" description="Helical" evidence="8">
    <location>
        <begin position="306"/>
        <end position="325"/>
    </location>
</feature>
<keyword evidence="11" id="KW-1185">Reference proteome</keyword>
<evidence type="ECO:0000256" key="5">
    <source>
        <dbReference type="ARBA" id="ARBA00022989"/>
    </source>
</evidence>
<dbReference type="Gene3D" id="1.20.1740.10">
    <property type="entry name" value="Amino acid/polyamine transporter I"/>
    <property type="match status" value="1"/>
</dbReference>
<feature type="transmembrane region" description="Helical" evidence="8">
    <location>
        <begin position="403"/>
        <end position="421"/>
    </location>
</feature>
<proteinExistence type="predicted"/>
<dbReference type="PANTHER" id="PTHR43341:SF18">
    <property type="entry name" value="AMINO ACID PERMEASE_ SLC12A DOMAIN-CONTAINING PROTEIN"/>
    <property type="match status" value="1"/>
</dbReference>
<feature type="region of interest" description="Disordered" evidence="7">
    <location>
        <begin position="36"/>
        <end position="59"/>
    </location>
</feature>
<keyword evidence="2" id="KW-0813">Transport</keyword>
<dbReference type="InterPro" id="IPR004841">
    <property type="entry name" value="AA-permease/SLC12A_dom"/>
</dbReference>
<evidence type="ECO:0000256" key="2">
    <source>
        <dbReference type="ARBA" id="ARBA00022448"/>
    </source>
</evidence>
<feature type="transmembrane region" description="Helical" evidence="8">
    <location>
        <begin position="479"/>
        <end position="501"/>
    </location>
</feature>
<feature type="transmembrane region" description="Helical" evidence="8">
    <location>
        <begin position="507"/>
        <end position="527"/>
    </location>
</feature>
<organism evidence="10 11">
    <name type="scientific">Seiridium unicorne</name>
    <dbReference type="NCBI Taxonomy" id="138068"/>
    <lineage>
        <taxon>Eukaryota</taxon>
        <taxon>Fungi</taxon>
        <taxon>Dikarya</taxon>
        <taxon>Ascomycota</taxon>
        <taxon>Pezizomycotina</taxon>
        <taxon>Sordariomycetes</taxon>
        <taxon>Xylariomycetidae</taxon>
        <taxon>Amphisphaeriales</taxon>
        <taxon>Sporocadaceae</taxon>
        <taxon>Seiridium</taxon>
    </lineage>
</organism>
<feature type="transmembrane region" description="Helical" evidence="8">
    <location>
        <begin position="103"/>
        <end position="126"/>
    </location>
</feature>
<name>A0ABR2V146_9PEZI</name>
<reference evidence="10 11" key="1">
    <citation type="journal article" date="2024" name="J. Plant Pathol.">
        <title>Sequence and assembly of the genome of Seiridium unicorne, isolate CBS 538.82, causal agent of cypress canker disease.</title>
        <authorList>
            <person name="Scali E."/>
            <person name="Rocca G.D."/>
            <person name="Danti R."/>
            <person name="Garbelotto M."/>
            <person name="Barberini S."/>
            <person name="Baroncelli R."/>
            <person name="Emiliani G."/>
        </authorList>
    </citation>
    <scope>NUCLEOTIDE SEQUENCE [LARGE SCALE GENOMIC DNA]</scope>
    <source>
        <strain evidence="10 11">BM-138-508</strain>
    </source>
</reference>
<evidence type="ECO:0000256" key="1">
    <source>
        <dbReference type="ARBA" id="ARBA00004141"/>
    </source>
</evidence>
<accession>A0ABR2V146</accession>
<evidence type="ECO:0000259" key="9">
    <source>
        <dbReference type="Pfam" id="PF00324"/>
    </source>
</evidence>
<feature type="transmembrane region" description="Helical" evidence="8">
    <location>
        <begin position="147"/>
        <end position="165"/>
    </location>
</feature>
<keyword evidence="4" id="KW-0029">Amino-acid transport</keyword>
<feature type="transmembrane region" description="Helical" evidence="8">
    <location>
        <begin position="255"/>
        <end position="277"/>
    </location>
</feature>
<dbReference type="Pfam" id="PF00324">
    <property type="entry name" value="AA_permease"/>
    <property type="match status" value="1"/>
</dbReference>
<comment type="subcellular location">
    <subcellularLocation>
        <location evidence="1">Membrane</location>
        <topology evidence="1">Multi-pass membrane protein</topology>
    </subcellularLocation>
</comment>
<dbReference type="PROSITE" id="PS00218">
    <property type="entry name" value="AMINO_ACID_PERMEASE_1"/>
    <property type="match status" value="1"/>
</dbReference>
<evidence type="ECO:0000256" key="3">
    <source>
        <dbReference type="ARBA" id="ARBA00022692"/>
    </source>
</evidence>
<protein>
    <recommendedName>
        <fullName evidence="9">Amino acid permease/ SLC12A domain-containing protein</fullName>
    </recommendedName>
</protein>
<evidence type="ECO:0000313" key="11">
    <source>
        <dbReference type="Proteomes" id="UP001408356"/>
    </source>
</evidence>
<evidence type="ECO:0000313" key="10">
    <source>
        <dbReference type="EMBL" id="KAK9420652.1"/>
    </source>
</evidence>
<keyword evidence="6 8" id="KW-0472">Membrane</keyword>
<dbReference type="PANTHER" id="PTHR43341">
    <property type="entry name" value="AMINO ACID PERMEASE"/>
    <property type="match status" value="1"/>
</dbReference>
<evidence type="ECO:0000256" key="6">
    <source>
        <dbReference type="ARBA" id="ARBA00023136"/>
    </source>
</evidence>
<feature type="transmembrane region" description="Helical" evidence="8">
    <location>
        <begin position="433"/>
        <end position="458"/>
    </location>
</feature>
<feature type="transmembrane region" description="Helical" evidence="8">
    <location>
        <begin position="217"/>
        <end position="235"/>
    </location>
</feature>
<comment type="caution">
    <text evidence="10">The sequence shown here is derived from an EMBL/GenBank/DDBJ whole genome shotgun (WGS) entry which is preliminary data.</text>
</comment>
<gene>
    <name evidence="10" type="ORF">SUNI508_00743</name>
</gene>
<sequence>MTDTPWKGAVELGDEKALGALGSTVEPANHVHLHDAEVGEGNSQSVTGGRDVIPEGIDPRFTKPEGVKRGLSQRHIQMIALAGAIGTGLFLGSGKAIQRAGPVGTLIGYAAIGGLVICVMLCLAELSSLAPVSGAYVRHAEYFVDPALSFAIGWVAVYGPCVSVPSEWIAVSTVVRYWTNLHSGIIIAICLVVSFLTNIFLIRIFGEVELVSSMLKIALIIGLILFGLIYDLGGVPGQQRLGFWYWVEPGAFGEGYLVGGGVGRFCGFFSVFVNAVYSFAGVETTSIAAAETKNPRRNIPRAAKHIFVRVFIFYILSLFIVGLIVPSDDPGLLQSTGNAAQSPFVIAAEKAGVKVLPSIINAVVITSAWSSGNHGLLQGSRSLYALALEDKAPAFFRRTSRWGIPYLCVIFQSSFMFLAYMSLNSGSNTVFGWLSNLTASSTLAVWIVIGICSLRLRWAMEEQGIPQEELPYSAPFQPYLAHVTTWFSCFVMLTGGFYVFVDGHWNVSDFFSSYFTIPLCFALYFGWKAFKKTKIVPLDEVPVAAFIAIAKANPEPPLKRKRGIVGWFGRFWWD</sequence>
<feature type="domain" description="Amino acid permease/ SLC12A" evidence="9">
    <location>
        <begin position="75"/>
        <end position="535"/>
    </location>
</feature>
<evidence type="ECO:0000256" key="7">
    <source>
        <dbReference type="SAM" id="MobiDB-lite"/>
    </source>
</evidence>
<dbReference type="InterPro" id="IPR050524">
    <property type="entry name" value="APC_YAT"/>
</dbReference>
<evidence type="ECO:0000256" key="8">
    <source>
        <dbReference type="SAM" id="Phobius"/>
    </source>
</evidence>
<feature type="transmembrane region" description="Helical" evidence="8">
    <location>
        <begin position="185"/>
        <end position="205"/>
    </location>
</feature>
<evidence type="ECO:0000256" key="4">
    <source>
        <dbReference type="ARBA" id="ARBA00022970"/>
    </source>
</evidence>
<keyword evidence="3 8" id="KW-0812">Transmembrane</keyword>
<dbReference type="Proteomes" id="UP001408356">
    <property type="component" value="Unassembled WGS sequence"/>
</dbReference>
<dbReference type="PIRSF" id="PIRSF006060">
    <property type="entry name" value="AA_transporter"/>
    <property type="match status" value="1"/>
</dbReference>
<keyword evidence="5 8" id="KW-1133">Transmembrane helix</keyword>
<feature type="transmembrane region" description="Helical" evidence="8">
    <location>
        <begin position="78"/>
        <end position="97"/>
    </location>
</feature>
<dbReference type="InterPro" id="IPR004840">
    <property type="entry name" value="Amino_acid_permease_CS"/>
</dbReference>